<feature type="transmembrane region" description="Helical" evidence="9">
    <location>
        <begin position="12"/>
        <end position="41"/>
    </location>
</feature>
<feature type="transmembrane region" description="Helical" evidence="9">
    <location>
        <begin position="209"/>
        <end position="228"/>
    </location>
</feature>
<dbReference type="Gene3D" id="1.20.1250.20">
    <property type="entry name" value="MFS general substrate transporter like domains"/>
    <property type="match status" value="2"/>
</dbReference>
<dbReference type="InterPro" id="IPR020846">
    <property type="entry name" value="MFS_dom"/>
</dbReference>
<dbReference type="SUPFAM" id="SSF103473">
    <property type="entry name" value="MFS general substrate transporter"/>
    <property type="match status" value="1"/>
</dbReference>
<name>A0ABT3R6C9_9HYPH</name>
<keyword evidence="3" id="KW-0813">Transport</keyword>
<dbReference type="Proteomes" id="UP001300261">
    <property type="component" value="Unassembled WGS sequence"/>
</dbReference>
<keyword evidence="6 9" id="KW-0812">Transmembrane</keyword>
<evidence type="ECO:0000256" key="9">
    <source>
        <dbReference type="SAM" id="Phobius"/>
    </source>
</evidence>
<evidence type="ECO:0000256" key="4">
    <source>
        <dbReference type="ARBA" id="ARBA00022475"/>
    </source>
</evidence>
<gene>
    <name evidence="11" type="ORF">ON753_20920</name>
</gene>
<evidence type="ECO:0000256" key="8">
    <source>
        <dbReference type="ARBA" id="ARBA00023136"/>
    </source>
</evidence>
<evidence type="ECO:0000256" key="5">
    <source>
        <dbReference type="ARBA" id="ARBA00022597"/>
    </source>
</evidence>
<keyword evidence="7 9" id="KW-1133">Transmembrane helix</keyword>
<feature type="transmembrane region" description="Helical" evidence="9">
    <location>
        <begin position="335"/>
        <end position="356"/>
    </location>
</feature>
<keyword evidence="8 9" id="KW-0472">Membrane</keyword>
<comment type="caution">
    <text evidence="11">The sequence shown here is derived from an EMBL/GenBank/DDBJ whole genome shotgun (WGS) entry which is preliminary data.</text>
</comment>
<dbReference type="PANTHER" id="PTHR23535">
    <property type="entry name" value="SUGAR EFFLUX TRANSPORTER A-RELATED"/>
    <property type="match status" value="1"/>
</dbReference>
<evidence type="ECO:0000313" key="11">
    <source>
        <dbReference type="EMBL" id="MCX2724803.1"/>
    </source>
</evidence>
<evidence type="ECO:0000256" key="3">
    <source>
        <dbReference type="ARBA" id="ARBA00022448"/>
    </source>
</evidence>
<comment type="subcellular location">
    <subcellularLocation>
        <location evidence="1">Cell membrane</location>
        <topology evidence="1">Multi-pass membrane protein</topology>
    </subcellularLocation>
</comment>
<evidence type="ECO:0000313" key="12">
    <source>
        <dbReference type="Proteomes" id="UP001300261"/>
    </source>
</evidence>
<reference evidence="11 12" key="1">
    <citation type="journal article" date="2016" name="Int. J. Syst. Evol. Microbiol.">
        <title>Labrenzia salina sp. nov., isolated from the rhizosphere of the halophyte Arthrocnemum macrostachyum.</title>
        <authorList>
            <person name="Camacho M."/>
            <person name="Redondo-Gomez S."/>
            <person name="Rodriguez-Llorente I."/>
            <person name="Rohde M."/>
            <person name="Sproer C."/>
            <person name="Schumann P."/>
            <person name="Klenk H.P."/>
            <person name="Montero-Calasanz M.D.C."/>
        </authorList>
    </citation>
    <scope>NUCLEOTIDE SEQUENCE [LARGE SCALE GENOMIC DNA]</scope>
    <source>
        <strain evidence="11 12">DSM 29163</strain>
    </source>
</reference>
<comment type="similarity">
    <text evidence="2">Belongs to the major facilitator superfamily. Set transporter family.</text>
</comment>
<feature type="transmembrane region" description="Helical" evidence="9">
    <location>
        <begin position="144"/>
        <end position="164"/>
    </location>
</feature>
<keyword evidence="12" id="KW-1185">Reference proteome</keyword>
<dbReference type="PROSITE" id="PS50850">
    <property type="entry name" value="MFS"/>
    <property type="match status" value="1"/>
</dbReference>
<keyword evidence="4" id="KW-1003">Cell membrane</keyword>
<dbReference type="EMBL" id="JAPEVI010000003">
    <property type="protein sequence ID" value="MCX2724803.1"/>
    <property type="molecule type" value="Genomic_DNA"/>
</dbReference>
<protein>
    <submittedName>
        <fullName evidence="11">MFS transporter</fullName>
    </submittedName>
</protein>
<feature type="transmembrane region" description="Helical" evidence="9">
    <location>
        <begin position="362"/>
        <end position="382"/>
    </location>
</feature>
<evidence type="ECO:0000259" key="10">
    <source>
        <dbReference type="PROSITE" id="PS50850"/>
    </source>
</evidence>
<feature type="transmembrane region" description="Helical" evidence="9">
    <location>
        <begin position="100"/>
        <end position="123"/>
    </location>
</feature>
<organism evidence="11 12">
    <name type="scientific">Roseibium salinum</name>
    <dbReference type="NCBI Taxonomy" id="1604349"/>
    <lineage>
        <taxon>Bacteria</taxon>
        <taxon>Pseudomonadati</taxon>
        <taxon>Pseudomonadota</taxon>
        <taxon>Alphaproteobacteria</taxon>
        <taxon>Hyphomicrobiales</taxon>
        <taxon>Stappiaceae</taxon>
        <taxon>Roseibium</taxon>
    </lineage>
</organism>
<accession>A0ABT3R6C9</accession>
<feature type="transmembrane region" description="Helical" evidence="9">
    <location>
        <begin position="298"/>
        <end position="323"/>
    </location>
</feature>
<evidence type="ECO:0000256" key="1">
    <source>
        <dbReference type="ARBA" id="ARBA00004651"/>
    </source>
</evidence>
<keyword evidence="5" id="KW-0762">Sugar transport</keyword>
<dbReference type="InterPro" id="IPR036259">
    <property type="entry name" value="MFS_trans_sf"/>
</dbReference>
<sequence>MRFLPQLPRQGVLIFLFLFVGTVCASSLIPMIGFFIVTGLGEPPWKIGLYTGFTAPLTLLCNRRVGEWLDSGMRVKPLLLVAILAFLMFCLLMLQGPNLLALVLLGGLFMSVANTALSTSFTYGRLYAERNGLDVTKTNATLRMATSLAWMTGPALSYSLIGLFGFDAVFRLAGLMGLGWLAFWFFSIPGDFRAPPREKHPSGNGAVNWGMLFAALCCLSFVVTNSLFVSSMPLYLVTEINLPEYTPGLSLSVKCFFEVVTIYSAARIALRTGVRTVLIAAACTAFTTMMLFTQVTSIAGVVAVAMLEGTYYGLFAGVAITYVQSFAPDKPGRATAVFMNSLFLGGMLGSISMGLIADSFDYRTVVFVASLISVCAGLLLAIEPMVIRKTRALAEQRS</sequence>
<evidence type="ECO:0000256" key="7">
    <source>
        <dbReference type="ARBA" id="ARBA00022989"/>
    </source>
</evidence>
<feature type="transmembrane region" description="Helical" evidence="9">
    <location>
        <begin position="77"/>
        <end position="94"/>
    </location>
</feature>
<dbReference type="InterPro" id="IPR011701">
    <property type="entry name" value="MFS"/>
</dbReference>
<dbReference type="RefSeq" id="WP_265965098.1">
    <property type="nucleotide sequence ID" value="NZ_JAPEVI010000003.1"/>
</dbReference>
<proteinExistence type="inferred from homology"/>
<feature type="transmembrane region" description="Helical" evidence="9">
    <location>
        <begin position="273"/>
        <end position="292"/>
    </location>
</feature>
<dbReference type="Pfam" id="PF07690">
    <property type="entry name" value="MFS_1"/>
    <property type="match status" value="1"/>
</dbReference>
<feature type="domain" description="Major facilitator superfamily (MFS) profile" evidence="10">
    <location>
        <begin position="210"/>
        <end position="398"/>
    </location>
</feature>
<evidence type="ECO:0000256" key="2">
    <source>
        <dbReference type="ARBA" id="ARBA00006523"/>
    </source>
</evidence>
<evidence type="ECO:0000256" key="6">
    <source>
        <dbReference type="ARBA" id="ARBA00022692"/>
    </source>
</evidence>
<feature type="transmembrane region" description="Helical" evidence="9">
    <location>
        <begin position="170"/>
        <end position="188"/>
    </location>
</feature>
<dbReference type="PANTHER" id="PTHR23535:SF2">
    <property type="entry name" value="SUGAR EFFLUX TRANSPORTER A-RELATED"/>
    <property type="match status" value="1"/>
</dbReference>